<keyword evidence="2" id="KW-1185">Reference proteome</keyword>
<dbReference type="AlphaFoldDB" id="A0A8B6CJB7"/>
<sequence>MGALDIDSDYKSNTTQRADFYWDFIEDIVIRGKGLTAVKCKLGYLLPGSTSPDLNRKSGAVGMFNILTNHQPEEFNLEAFWKLESLGVVDTEPEDENIDFMNMYQKTSVEFYHNRYIAKLPWKQDHETLPTNFVITKQRTENVVKRLSQDPHMLQTQDQDRPLAYISTDINDNDIVNTGSPTIWSSYYICTISTN</sequence>
<evidence type="ECO:0000313" key="1">
    <source>
        <dbReference type="EMBL" id="VDI06135.1"/>
    </source>
</evidence>
<reference evidence="1" key="1">
    <citation type="submission" date="2018-11" db="EMBL/GenBank/DDBJ databases">
        <authorList>
            <person name="Alioto T."/>
            <person name="Alioto T."/>
        </authorList>
    </citation>
    <scope>NUCLEOTIDE SEQUENCE</scope>
</reference>
<organism evidence="1 2">
    <name type="scientific">Mytilus galloprovincialis</name>
    <name type="common">Mediterranean mussel</name>
    <dbReference type="NCBI Taxonomy" id="29158"/>
    <lineage>
        <taxon>Eukaryota</taxon>
        <taxon>Metazoa</taxon>
        <taxon>Spiralia</taxon>
        <taxon>Lophotrochozoa</taxon>
        <taxon>Mollusca</taxon>
        <taxon>Bivalvia</taxon>
        <taxon>Autobranchia</taxon>
        <taxon>Pteriomorphia</taxon>
        <taxon>Mytilida</taxon>
        <taxon>Mytiloidea</taxon>
        <taxon>Mytilidae</taxon>
        <taxon>Mytilinae</taxon>
        <taxon>Mytilus</taxon>
    </lineage>
</organism>
<dbReference type="OrthoDB" id="6155266at2759"/>
<evidence type="ECO:0000313" key="2">
    <source>
        <dbReference type="Proteomes" id="UP000596742"/>
    </source>
</evidence>
<accession>A0A8B6CJB7</accession>
<dbReference type="EMBL" id="UYJE01001898">
    <property type="protein sequence ID" value="VDI06135.1"/>
    <property type="molecule type" value="Genomic_DNA"/>
</dbReference>
<name>A0A8B6CJB7_MYTGA</name>
<comment type="caution">
    <text evidence="1">The sequence shown here is derived from an EMBL/GenBank/DDBJ whole genome shotgun (WGS) entry which is preliminary data.</text>
</comment>
<proteinExistence type="predicted"/>
<dbReference type="Proteomes" id="UP000596742">
    <property type="component" value="Unassembled WGS sequence"/>
</dbReference>
<gene>
    <name evidence="1" type="ORF">MGAL_10B084446</name>
</gene>
<protein>
    <submittedName>
        <fullName evidence="1">Uncharacterized protein</fullName>
    </submittedName>
</protein>